<dbReference type="KEGG" id="epi:Q3V30_00740"/>
<dbReference type="Proteomes" id="UP001228139">
    <property type="component" value="Chromosome"/>
</dbReference>
<dbReference type="Pfam" id="PF10945">
    <property type="entry name" value="CBP_BcsR"/>
    <property type="match status" value="1"/>
</dbReference>
<reference evidence="1 2" key="1">
    <citation type="submission" date="2023-07" db="EMBL/GenBank/DDBJ databases">
        <title>Pathogenic bacteria of pear tree diseases.</title>
        <authorList>
            <person name="Zhang Z."/>
            <person name="He L."/>
            <person name="Huang R."/>
        </authorList>
    </citation>
    <scope>NUCLEOTIDE SEQUENCE [LARGE SCALE GENOMIC DNA]</scope>
    <source>
        <strain evidence="1 2">DE2</strain>
    </source>
</reference>
<dbReference type="RefSeq" id="WP_306209528.1">
    <property type="nucleotide sequence ID" value="NZ_CP132353.1"/>
</dbReference>
<evidence type="ECO:0000313" key="1">
    <source>
        <dbReference type="EMBL" id="WLS79078.1"/>
    </source>
</evidence>
<evidence type="ECO:0000313" key="2">
    <source>
        <dbReference type="Proteomes" id="UP001228139"/>
    </source>
</evidence>
<name>A0AA50DLH0_9GAMM</name>
<proteinExistence type="predicted"/>
<protein>
    <submittedName>
        <fullName evidence="1">Cellulose biosynthesis protein BcsR</fullName>
    </submittedName>
</protein>
<dbReference type="AlphaFoldDB" id="A0AA50DLH0"/>
<gene>
    <name evidence="1" type="primary">bcsR</name>
    <name evidence="1" type="ORF">Q3V30_00740</name>
</gene>
<accession>A0AA50DLH0</accession>
<dbReference type="EMBL" id="CP132353">
    <property type="protein sequence ID" value="WLS79078.1"/>
    <property type="molecule type" value="Genomic_DNA"/>
</dbReference>
<sequence>MTSEKRLPVLTAPGEAQDDIRALAAAFSLQRWHYVDISRQERLDGIVARWPLLAELATAASTEDR</sequence>
<dbReference type="InterPro" id="IPR024487">
    <property type="entry name" value="CBP_BcsR"/>
</dbReference>
<organism evidence="1 2">
    <name type="scientific">Erwinia pyri</name>
    <dbReference type="NCBI Taxonomy" id="3062598"/>
    <lineage>
        <taxon>Bacteria</taxon>
        <taxon>Pseudomonadati</taxon>
        <taxon>Pseudomonadota</taxon>
        <taxon>Gammaproteobacteria</taxon>
        <taxon>Enterobacterales</taxon>
        <taxon>Erwiniaceae</taxon>
        <taxon>Erwinia</taxon>
    </lineage>
</organism>
<dbReference type="NCBIfam" id="NF040717">
    <property type="entry name" value="BcsR_only"/>
    <property type="match status" value="1"/>
</dbReference>
<keyword evidence="2" id="KW-1185">Reference proteome</keyword>